<dbReference type="CDD" id="cd15482">
    <property type="entry name" value="Sialidase_non-viral"/>
    <property type="match status" value="1"/>
</dbReference>
<dbReference type="GO" id="GO:0005737">
    <property type="term" value="C:cytoplasm"/>
    <property type="evidence" value="ECO:0007669"/>
    <property type="project" value="TreeGrafter"/>
</dbReference>
<dbReference type="EC" id="3.2.1.18" evidence="3"/>
<reference evidence="9 10" key="1">
    <citation type="submission" date="2017-05" db="EMBL/GenBank/DDBJ databases">
        <title>Complete genome sequence of Streptomyces sp. SCSIO 03032 revealed the diverse biosynthetic pathways for its bioactive secondary metabolites.</title>
        <authorList>
            <person name="Ma L."/>
            <person name="Zhu Y."/>
            <person name="Zhang W."/>
            <person name="Zhang G."/>
            <person name="Tian X."/>
            <person name="Zhang S."/>
            <person name="Zhang C."/>
        </authorList>
    </citation>
    <scope>NUCLEOTIDE SEQUENCE [LARGE SCALE GENOMIC DNA]</scope>
    <source>
        <strain evidence="9 10">SCSIO 03032</strain>
    </source>
</reference>
<name>A0A1W7CWI6_9ACTN</name>
<dbReference type="GO" id="GO:0006689">
    <property type="term" value="P:ganglioside catabolic process"/>
    <property type="evidence" value="ECO:0007669"/>
    <property type="project" value="TreeGrafter"/>
</dbReference>
<dbReference type="GO" id="GO:0004308">
    <property type="term" value="F:exo-alpha-sialidase activity"/>
    <property type="evidence" value="ECO:0007669"/>
    <property type="project" value="UniProtKB-EC"/>
</dbReference>
<dbReference type="Pfam" id="PF13385">
    <property type="entry name" value="Laminin_G_3"/>
    <property type="match status" value="1"/>
</dbReference>
<evidence type="ECO:0000256" key="2">
    <source>
        <dbReference type="ARBA" id="ARBA00009348"/>
    </source>
</evidence>
<evidence type="ECO:0000313" key="10">
    <source>
        <dbReference type="Proteomes" id="UP000194218"/>
    </source>
</evidence>
<dbReference type="PANTHER" id="PTHR10628">
    <property type="entry name" value="SIALIDASE"/>
    <property type="match status" value="1"/>
</dbReference>
<dbReference type="Proteomes" id="UP000194218">
    <property type="component" value="Chromosome"/>
</dbReference>
<evidence type="ECO:0000256" key="3">
    <source>
        <dbReference type="ARBA" id="ARBA00012733"/>
    </source>
</evidence>
<dbReference type="SMART" id="SM00282">
    <property type="entry name" value="LamG"/>
    <property type="match status" value="1"/>
</dbReference>
<dbReference type="InterPro" id="IPR001791">
    <property type="entry name" value="Laminin_G"/>
</dbReference>
<evidence type="ECO:0000259" key="7">
    <source>
        <dbReference type="SMART" id="SM00282"/>
    </source>
</evidence>
<dbReference type="InterPro" id="IPR011040">
    <property type="entry name" value="Sialidase"/>
</dbReference>
<evidence type="ECO:0000313" key="9">
    <source>
        <dbReference type="EMBL" id="ARQ69077.1"/>
    </source>
</evidence>
<dbReference type="PROSITE" id="PS51318">
    <property type="entry name" value="TAT"/>
    <property type="match status" value="1"/>
</dbReference>
<dbReference type="InterPro" id="IPR013320">
    <property type="entry name" value="ConA-like_dom_sf"/>
</dbReference>
<evidence type="ECO:0000256" key="6">
    <source>
        <dbReference type="SAM" id="MobiDB-lite"/>
    </source>
</evidence>
<dbReference type="Gene3D" id="2.60.120.200">
    <property type="match status" value="1"/>
</dbReference>
<evidence type="ECO:0000256" key="1">
    <source>
        <dbReference type="ARBA" id="ARBA00000427"/>
    </source>
</evidence>
<keyword evidence="10" id="KW-1185">Reference proteome</keyword>
<dbReference type="Pfam" id="PF13088">
    <property type="entry name" value="BNR_2"/>
    <property type="match status" value="1"/>
</dbReference>
<comment type="catalytic activity">
    <reaction evidence="1">
        <text>Hydrolysis of alpha-(2-&gt;3)-, alpha-(2-&gt;6)-, alpha-(2-&gt;8)- glycosidic linkages of terminal sialic acid residues in oligosaccharides, glycoproteins, glycolipids, colominic acid and synthetic substrates.</text>
        <dbReference type="EC" id="3.2.1.18"/>
    </reaction>
</comment>
<feature type="domain" description="LamG-like jellyroll fold" evidence="8">
    <location>
        <begin position="501"/>
        <end position="641"/>
    </location>
</feature>
<proteinExistence type="inferred from homology"/>
<protein>
    <recommendedName>
        <fullName evidence="3">exo-alpha-sialidase</fullName>
        <ecNumber evidence="3">3.2.1.18</ecNumber>
    </recommendedName>
</protein>
<dbReference type="SUPFAM" id="SSF50939">
    <property type="entry name" value="Sialidases"/>
    <property type="match status" value="1"/>
</dbReference>
<dbReference type="RefSeq" id="WP_086158636.1">
    <property type="nucleotide sequence ID" value="NZ_CP021121.1"/>
</dbReference>
<dbReference type="GO" id="GO:0009313">
    <property type="term" value="P:oligosaccharide catabolic process"/>
    <property type="evidence" value="ECO:0007669"/>
    <property type="project" value="TreeGrafter"/>
</dbReference>
<dbReference type="InterPro" id="IPR006558">
    <property type="entry name" value="LamG-like"/>
</dbReference>
<evidence type="ECO:0000256" key="4">
    <source>
        <dbReference type="ARBA" id="ARBA00022729"/>
    </source>
</evidence>
<evidence type="ECO:0000256" key="5">
    <source>
        <dbReference type="ARBA" id="ARBA00023157"/>
    </source>
</evidence>
<sequence>MAETPPPHHDHPAPRPRWRRRALAAAAGCALLLPLPALPHATAAPGVQGVQGVQGAHAERAAGQAGASFEESAAFEEQVLFRADLEEGYACFRIPAVVSTVDGTLLAFAEGRRDNCDDAGDIDLVLKRSFDNGRTWGPLQLIAEGGGDTHGNPAPVVDAETGRILLATTRNPGHGSGNCPIPCQRTPYLQHSDDDGATWSQPRDVSEALRPDDWNSWYATGPLHGIQLTEGPHRGRLVVSVNAESYANGRVTHNHGALAHSDDGGDTWRLGAVDTWPIAADGTFRQKPSEMAIAELDGGTIYVNSREQDGTDLGHRNWAVSHDGGDTFAEPFRTQPDLYTPQVQGSLLRLPNDRLLLAAPADPDRRRSMMVRSSWDGGVTFDSADRGALVTTDWAGYSDMVLMPDGSGTVGLMYEAGPVDARDEIRFARFTEDWLGPRAEAGARTPDLAPGAEPAAVTGDVAATTGRFGGAAAFGTGESEQVGRGDGVRLPFRERLPLGDGDFTVSLWFRYEAGRGDHPFVWLGGLGGRAPQVWVRGEPSSGRVRALMTAVDGGSAPRSAEVATRGAFNDGQWHHLALTRGGGRLALSVDGGEAVSVPHVPGSVSRNSTFGVHLGQRPDDRQRMAGALDEVVVYDRALSARELTALRTRNAQPQGRPAVARLPLDETGTGGA</sequence>
<dbReference type="InterPro" id="IPR036278">
    <property type="entry name" value="Sialidase_sf"/>
</dbReference>
<dbReference type="InterPro" id="IPR026856">
    <property type="entry name" value="Sialidase_fam"/>
</dbReference>
<comment type="similarity">
    <text evidence="2">Belongs to the glycosyl hydrolase 33 family.</text>
</comment>
<accession>A0A1W7CWI6</accession>
<evidence type="ECO:0000259" key="8">
    <source>
        <dbReference type="SMART" id="SM00560"/>
    </source>
</evidence>
<dbReference type="PANTHER" id="PTHR10628:SF30">
    <property type="entry name" value="EXO-ALPHA-SIALIDASE"/>
    <property type="match status" value="1"/>
</dbReference>
<dbReference type="SUPFAM" id="SSF49899">
    <property type="entry name" value="Concanavalin A-like lectins/glucanases"/>
    <property type="match status" value="1"/>
</dbReference>
<organism evidence="9 10">
    <name type="scientific">Streptomyces marincola</name>
    <dbReference type="NCBI Taxonomy" id="2878388"/>
    <lineage>
        <taxon>Bacteria</taxon>
        <taxon>Bacillati</taxon>
        <taxon>Actinomycetota</taxon>
        <taxon>Actinomycetes</taxon>
        <taxon>Kitasatosporales</taxon>
        <taxon>Streptomycetaceae</taxon>
        <taxon>Streptomyces</taxon>
    </lineage>
</organism>
<gene>
    <name evidence="9" type="ORF">CAG99_09570</name>
</gene>
<keyword evidence="5" id="KW-1015">Disulfide bond</keyword>
<dbReference type="SMART" id="SM00560">
    <property type="entry name" value="LamGL"/>
    <property type="match status" value="1"/>
</dbReference>
<dbReference type="CDD" id="cd00110">
    <property type="entry name" value="LamG"/>
    <property type="match status" value="1"/>
</dbReference>
<dbReference type="AlphaFoldDB" id="A0A1W7CWI6"/>
<keyword evidence="4" id="KW-0732">Signal</keyword>
<dbReference type="EMBL" id="CP021121">
    <property type="protein sequence ID" value="ARQ69077.1"/>
    <property type="molecule type" value="Genomic_DNA"/>
</dbReference>
<feature type="domain" description="Laminin G" evidence="7">
    <location>
        <begin position="501"/>
        <end position="636"/>
    </location>
</feature>
<feature type="region of interest" description="Disordered" evidence="6">
    <location>
        <begin position="650"/>
        <end position="672"/>
    </location>
</feature>
<dbReference type="Gene3D" id="2.120.10.10">
    <property type="match status" value="1"/>
</dbReference>
<dbReference type="GO" id="GO:0016020">
    <property type="term" value="C:membrane"/>
    <property type="evidence" value="ECO:0007669"/>
    <property type="project" value="TreeGrafter"/>
</dbReference>
<dbReference type="KEGG" id="smao:CAG99_09570"/>
<dbReference type="InterPro" id="IPR006311">
    <property type="entry name" value="TAT_signal"/>
</dbReference>
<dbReference type="OrthoDB" id="7294637at2"/>